<comment type="caution">
    <text evidence="9">The sequence shown here is derived from an EMBL/GenBank/DDBJ whole genome shotgun (WGS) entry which is preliminary data.</text>
</comment>
<feature type="transmembrane region" description="Helical" evidence="7">
    <location>
        <begin position="12"/>
        <end position="31"/>
    </location>
</feature>
<dbReference type="Gene3D" id="1.10.3720.10">
    <property type="entry name" value="MetI-like"/>
    <property type="match status" value="1"/>
</dbReference>
<feature type="transmembrane region" description="Helical" evidence="7">
    <location>
        <begin position="134"/>
        <end position="157"/>
    </location>
</feature>
<evidence type="ECO:0000259" key="8">
    <source>
        <dbReference type="PROSITE" id="PS50928"/>
    </source>
</evidence>
<accession>A0A1N7SPY4</accession>
<dbReference type="AlphaFoldDB" id="A0A1N7SPY4"/>
<feature type="transmembrane region" description="Helical" evidence="7">
    <location>
        <begin position="169"/>
        <end position="192"/>
    </location>
</feature>
<keyword evidence="6 7" id="KW-0472">Membrane</keyword>
<protein>
    <submittedName>
        <fullName evidence="9">Oligopeptide ABC transporter permease protein</fullName>
    </submittedName>
</protein>
<evidence type="ECO:0000313" key="10">
    <source>
        <dbReference type="Proteomes" id="UP000195569"/>
    </source>
</evidence>
<dbReference type="Pfam" id="PF00528">
    <property type="entry name" value="BPD_transp_1"/>
    <property type="match status" value="1"/>
</dbReference>
<evidence type="ECO:0000256" key="4">
    <source>
        <dbReference type="ARBA" id="ARBA00022692"/>
    </source>
</evidence>
<dbReference type="PROSITE" id="PS50928">
    <property type="entry name" value="ABC_TM1"/>
    <property type="match status" value="1"/>
</dbReference>
<organism evidence="9 10">
    <name type="scientific">Paraburkholderia piptadeniae</name>
    <dbReference type="NCBI Taxonomy" id="1701573"/>
    <lineage>
        <taxon>Bacteria</taxon>
        <taxon>Pseudomonadati</taxon>
        <taxon>Pseudomonadota</taxon>
        <taxon>Betaproteobacteria</taxon>
        <taxon>Burkholderiales</taxon>
        <taxon>Burkholderiaceae</taxon>
        <taxon>Paraburkholderia</taxon>
    </lineage>
</organism>
<evidence type="ECO:0000256" key="1">
    <source>
        <dbReference type="ARBA" id="ARBA00004651"/>
    </source>
</evidence>
<keyword evidence="5 7" id="KW-1133">Transmembrane helix</keyword>
<keyword evidence="10" id="KW-1185">Reference proteome</keyword>
<gene>
    <name evidence="9" type="ORF">BN2476_680106</name>
</gene>
<keyword evidence="3" id="KW-1003">Cell membrane</keyword>
<dbReference type="PANTHER" id="PTHR43163:SF6">
    <property type="entry name" value="DIPEPTIDE TRANSPORT SYSTEM PERMEASE PROTEIN DPPB-RELATED"/>
    <property type="match status" value="1"/>
</dbReference>
<feature type="transmembrane region" description="Helical" evidence="7">
    <location>
        <begin position="273"/>
        <end position="299"/>
    </location>
</feature>
<feature type="transmembrane region" description="Helical" evidence="7">
    <location>
        <begin position="101"/>
        <end position="122"/>
    </location>
</feature>
<dbReference type="Proteomes" id="UP000195569">
    <property type="component" value="Unassembled WGS sequence"/>
</dbReference>
<reference evidence="9" key="1">
    <citation type="submission" date="2016-12" db="EMBL/GenBank/DDBJ databases">
        <authorList>
            <person name="Moulin L."/>
        </authorList>
    </citation>
    <scope>NUCLEOTIDE SEQUENCE [LARGE SCALE GENOMIC DNA]</scope>
    <source>
        <strain evidence="9">STM 7183</strain>
    </source>
</reference>
<comment type="similarity">
    <text evidence="7">Belongs to the binding-protein-dependent transport system permease family.</text>
</comment>
<dbReference type="Pfam" id="PF19300">
    <property type="entry name" value="BPD_transp_1_N"/>
    <property type="match status" value="1"/>
</dbReference>
<dbReference type="CDD" id="cd06261">
    <property type="entry name" value="TM_PBP2"/>
    <property type="match status" value="1"/>
</dbReference>
<feature type="transmembrane region" description="Helical" evidence="7">
    <location>
        <begin position="227"/>
        <end position="253"/>
    </location>
</feature>
<evidence type="ECO:0000256" key="5">
    <source>
        <dbReference type="ARBA" id="ARBA00022989"/>
    </source>
</evidence>
<sequence>MNMHKVIVRCLEGLIAIWGVVTIVFIVSRLLGDPAVLMLPPGATAAQLAELREKLGLHGSLLSQYVDFMRAVIRGDFGSSFQFDRPALSVVLDRLPATLSLAFLALGIGLFGGMLAGTVAAVNQGSFAGGLLMMLALLGQATPAFWLGVLLIMILSVKLQWLPVGGYGHWQSFILPAITLACFTSASIARLLRSSMLETLTEDFVRTARAKGLRPGRILIWHVGKNSVLPVLTMAGILTGELLGGAAVTESVFSWPGVGRLIVQSIQAKDFPVVQAGVAIIAATFIAVNILVDCLYVVIDPRVGR</sequence>
<dbReference type="PANTHER" id="PTHR43163">
    <property type="entry name" value="DIPEPTIDE TRANSPORT SYSTEM PERMEASE PROTEIN DPPB-RELATED"/>
    <property type="match status" value="1"/>
</dbReference>
<feature type="domain" description="ABC transmembrane type-1" evidence="8">
    <location>
        <begin position="95"/>
        <end position="292"/>
    </location>
</feature>
<comment type="subcellular location">
    <subcellularLocation>
        <location evidence="1 7">Cell membrane</location>
        <topology evidence="1 7">Multi-pass membrane protein</topology>
    </subcellularLocation>
</comment>
<name>A0A1N7SPY4_9BURK</name>
<dbReference type="GO" id="GO:0005886">
    <property type="term" value="C:plasma membrane"/>
    <property type="evidence" value="ECO:0007669"/>
    <property type="project" value="UniProtKB-SubCell"/>
</dbReference>
<dbReference type="InterPro" id="IPR000515">
    <property type="entry name" value="MetI-like"/>
</dbReference>
<keyword evidence="2 7" id="KW-0813">Transport</keyword>
<keyword evidence="4 7" id="KW-0812">Transmembrane</keyword>
<evidence type="ECO:0000313" key="9">
    <source>
        <dbReference type="EMBL" id="SIT49380.1"/>
    </source>
</evidence>
<evidence type="ECO:0000256" key="7">
    <source>
        <dbReference type="RuleBase" id="RU363032"/>
    </source>
</evidence>
<proteinExistence type="inferred from homology"/>
<evidence type="ECO:0000256" key="3">
    <source>
        <dbReference type="ARBA" id="ARBA00022475"/>
    </source>
</evidence>
<dbReference type="SUPFAM" id="SSF161098">
    <property type="entry name" value="MetI-like"/>
    <property type="match status" value="1"/>
</dbReference>
<dbReference type="GO" id="GO:0055085">
    <property type="term" value="P:transmembrane transport"/>
    <property type="evidence" value="ECO:0007669"/>
    <property type="project" value="InterPro"/>
</dbReference>
<dbReference type="EMBL" id="CYGY02000068">
    <property type="protein sequence ID" value="SIT49380.1"/>
    <property type="molecule type" value="Genomic_DNA"/>
</dbReference>
<dbReference type="InterPro" id="IPR045621">
    <property type="entry name" value="BPD_transp_1_N"/>
</dbReference>
<evidence type="ECO:0000256" key="6">
    <source>
        <dbReference type="ARBA" id="ARBA00023136"/>
    </source>
</evidence>
<dbReference type="InterPro" id="IPR035906">
    <property type="entry name" value="MetI-like_sf"/>
</dbReference>
<evidence type="ECO:0000256" key="2">
    <source>
        <dbReference type="ARBA" id="ARBA00022448"/>
    </source>
</evidence>